<evidence type="ECO:0000256" key="8">
    <source>
        <dbReference type="ARBA" id="ARBA00023136"/>
    </source>
</evidence>
<keyword evidence="10 11" id="KW-0998">Cell outer membrane</keyword>
<dbReference type="SUPFAM" id="SSF56935">
    <property type="entry name" value="Porins"/>
    <property type="match status" value="1"/>
</dbReference>
<dbReference type="Gene3D" id="2.40.170.20">
    <property type="entry name" value="TonB-dependent receptor, beta-barrel domain"/>
    <property type="match status" value="1"/>
</dbReference>
<evidence type="ECO:0000313" key="14">
    <source>
        <dbReference type="Proteomes" id="UP000193427"/>
    </source>
</evidence>
<accession>A0A1W6L9S2</accession>
<name>A0A1W6L9S2_9BURK</name>
<dbReference type="CDD" id="cd01347">
    <property type="entry name" value="ligand_gated_channel"/>
    <property type="match status" value="1"/>
</dbReference>
<comment type="similarity">
    <text evidence="2 11 12">Belongs to the TonB-dependent receptor family.</text>
</comment>
<evidence type="ECO:0000313" key="13">
    <source>
        <dbReference type="EMBL" id="ARN20954.1"/>
    </source>
</evidence>
<dbReference type="InterPro" id="IPR012910">
    <property type="entry name" value="Plug_dom"/>
</dbReference>
<dbReference type="Pfam" id="PF00593">
    <property type="entry name" value="TonB_dep_Rec_b-barrel"/>
    <property type="match status" value="1"/>
</dbReference>
<evidence type="ECO:0000256" key="5">
    <source>
        <dbReference type="ARBA" id="ARBA00022692"/>
    </source>
</evidence>
<sequence length="670" mass="72893">MPHHPPARRLRRNIRVRWGWLIGTAAATSIASAQPAPALSPIVVTATRTERTVDDAPVRTEVVGRDEIERTRAVTLKDALENVPGLQLREVHGKSGYEVTLQGMTSDQVLVLVDGLPITASTGSTVDISQYLLSAVDRVEVVKGASSAQYGSAAIGGVINVITRPIQPGFSGQVTVDAGSRGSQDVSSWPTRKHGQFLLEGGSDTLRARLSGDAVKDAGFAVNPDGWARQGDAVERQQVALRLAWHPSRSGEVWAEAGTYAEDDEQRYTTYVPPNEVLQRKTEEITRDRIASGARWTFENGVSVQAKGVAEGYDSESIEYAGGAAGSRRNAEMRMRHLTLQTDLPAWAGQLWQFGADVHEDTLDQTVNGVPELDGNGRAKRSSNELFVQNDIVLGDDWELLLGARYQDDSDFGGHLAPKASLKANVYSSGDWRGVLRASVGQGYRVPNLKERHYRFDHSSIGYVVIGDPNLKPESSDSVQLGGTFDFGPAVKVDANLFYNRVKDLIQIDQDNGVPVNGITEYRYENVGRARTQGLETAVRWQATPSLTLQAAYTRTDTEDLETGLELTRRPKDIARIGLDWAAAPGTQVSVRGRYQSSELVNTATQGRSPAFGTVDATVNQQFGHGLTGFLGVSNLFDRQRDFADANDFGPLSGRLIYLGVTYAFGKPTP</sequence>
<dbReference type="EMBL" id="CP015118">
    <property type="protein sequence ID" value="ARN20954.1"/>
    <property type="molecule type" value="Genomic_DNA"/>
</dbReference>
<evidence type="ECO:0000256" key="11">
    <source>
        <dbReference type="PROSITE-ProRule" id="PRU01360"/>
    </source>
</evidence>
<evidence type="ECO:0000256" key="1">
    <source>
        <dbReference type="ARBA" id="ARBA00004571"/>
    </source>
</evidence>
<keyword evidence="8 11" id="KW-0472">Membrane</keyword>
<dbReference type="InterPro" id="IPR036942">
    <property type="entry name" value="Beta-barrel_TonB_sf"/>
</dbReference>
<keyword evidence="3 11" id="KW-0813">Transport</keyword>
<keyword evidence="7 12" id="KW-0798">TonB box</keyword>
<dbReference type="PANTHER" id="PTHR30069">
    <property type="entry name" value="TONB-DEPENDENT OUTER MEMBRANE RECEPTOR"/>
    <property type="match status" value="1"/>
</dbReference>
<keyword evidence="14" id="KW-1185">Reference proteome</keyword>
<protein>
    <submittedName>
        <fullName evidence="13">Uncharacterized protein</fullName>
    </submittedName>
</protein>
<keyword evidence="9" id="KW-0675">Receptor</keyword>
<dbReference type="InterPro" id="IPR039426">
    <property type="entry name" value="TonB-dep_rcpt-like"/>
</dbReference>
<evidence type="ECO:0000256" key="4">
    <source>
        <dbReference type="ARBA" id="ARBA00022452"/>
    </source>
</evidence>
<dbReference type="PROSITE" id="PS52016">
    <property type="entry name" value="TONB_DEPENDENT_REC_3"/>
    <property type="match status" value="1"/>
</dbReference>
<dbReference type="STRING" id="946333.A4W93_14180"/>
<gene>
    <name evidence="13" type="ORF">A4W93_14180</name>
</gene>
<proteinExistence type="inferred from homology"/>
<dbReference type="Gene3D" id="2.170.130.10">
    <property type="entry name" value="TonB-dependent receptor, plug domain"/>
    <property type="match status" value="1"/>
</dbReference>
<dbReference type="Pfam" id="PF07715">
    <property type="entry name" value="Plug"/>
    <property type="match status" value="1"/>
</dbReference>
<reference evidence="13 14" key="1">
    <citation type="submission" date="2016-04" db="EMBL/GenBank/DDBJ databases">
        <title>Complete genome sequence of natural rubber-degrading, novel Gram-negative bacterium, Rhizobacter gummiphilus strain NS21.</title>
        <authorList>
            <person name="Tabata M."/>
            <person name="Kasai D."/>
            <person name="Fukuda M."/>
        </authorList>
    </citation>
    <scope>NUCLEOTIDE SEQUENCE [LARGE SCALE GENOMIC DNA]</scope>
    <source>
        <strain evidence="13 14">NS21</strain>
    </source>
</reference>
<keyword evidence="4 11" id="KW-1134">Transmembrane beta strand</keyword>
<evidence type="ECO:0000256" key="7">
    <source>
        <dbReference type="ARBA" id="ARBA00023077"/>
    </source>
</evidence>
<evidence type="ECO:0000256" key="10">
    <source>
        <dbReference type="ARBA" id="ARBA00023237"/>
    </source>
</evidence>
<organism evidence="13 14">
    <name type="scientific">Piscinibacter gummiphilus</name>
    <dbReference type="NCBI Taxonomy" id="946333"/>
    <lineage>
        <taxon>Bacteria</taxon>
        <taxon>Pseudomonadati</taxon>
        <taxon>Pseudomonadota</taxon>
        <taxon>Betaproteobacteria</taxon>
        <taxon>Burkholderiales</taxon>
        <taxon>Sphaerotilaceae</taxon>
        <taxon>Piscinibacter</taxon>
    </lineage>
</organism>
<dbReference type="InterPro" id="IPR037066">
    <property type="entry name" value="Plug_dom_sf"/>
</dbReference>
<dbReference type="AlphaFoldDB" id="A0A1W6L9S2"/>
<dbReference type="GO" id="GO:0015344">
    <property type="term" value="F:siderophore uptake transmembrane transporter activity"/>
    <property type="evidence" value="ECO:0007669"/>
    <property type="project" value="TreeGrafter"/>
</dbReference>
<evidence type="ECO:0000256" key="12">
    <source>
        <dbReference type="RuleBase" id="RU003357"/>
    </source>
</evidence>
<dbReference type="GO" id="GO:0009279">
    <property type="term" value="C:cell outer membrane"/>
    <property type="evidence" value="ECO:0007669"/>
    <property type="project" value="UniProtKB-SubCell"/>
</dbReference>
<comment type="subcellular location">
    <subcellularLocation>
        <location evidence="1 11">Cell outer membrane</location>
        <topology evidence="1 11">Multi-pass membrane protein</topology>
    </subcellularLocation>
</comment>
<evidence type="ECO:0000256" key="2">
    <source>
        <dbReference type="ARBA" id="ARBA00009810"/>
    </source>
</evidence>
<keyword evidence="5 11" id="KW-0812">Transmembrane</keyword>
<keyword evidence="6" id="KW-0732">Signal</keyword>
<dbReference type="GO" id="GO:0044718">
    <property type="term" value="P:siderophore transmembrane transport"/>
    <property type="evidence" value="ECO:0007669"/>
    <property type="project" value="TreeGrafter"/>
</dbReference>
<dbReference type="KEGG" id="rgu:A4W93_14180"/>
<evidence type="ECO:0000256" key="3">
    <source>
        <dbReference type="ARBA" id="ARBA00022448"/>
    </source>
</evidence>
<dbReference type="Proteomes" id="UP000193427">
    <property type="component" value="Chromosome"/>
</dbReference>
<dbReference type="PANTHER" id="PTHR30069:SF29">
    <property type="entry name" value="HEMOGLOBIN AND HEMOGLOBIN-HAPTOGLOBIN-BINDING PROTEIN 1-RELATED"/>
    <property type="match status" value="1"/>
</dbReference>
<evidence type="ECO:0000256" key="6">
    <source>
        <dbReference type="ARBA" id="ARBA00022729"/>
    </source>
</evidence>
<dbReference type="InterPro" id="IPR000531">
    <property type="entry name" value="Beta-barrel_TonB"/>
</dbReference>
<evidence type="ECO:0000256" key="9">
    <source>
        <dbReference type="ARBA" id="ARBA00023170"/>
    </source>
</evidence>